<keyword evidence="3 4" id="KW-0687">Ribonucleoprotein</keyword>
<organism evidence="5">
    <name type="scientific">Nitzschia supralitorea</name>
    <dbReference type="NCBI Taxonomy" id="303403"/>
    <lineage>
        <taxon>Eukaryota</taxon>
        <taxon>Sar</taxon>
        <taxon>Stramenopiles</taxon>
        <taxon>Ochrophyta</taxon>
        <taxon>Bacillariophyta</taxon>
        <taxon>Bacillariophyceae</taxon>
        <taxon>Bacillariophycidae</taxon>
        <taxon>Bacillariales</taxon>
        <taxon>Bacillariaceae</taxon>
        <taxon>Nitzschia</taxon>
    </lineage>
</organism>
<dbReference type="GO" id="GO:0006412">
    <property type="term" value="P:translation"/>
    <property type="evidence" value="ECO:0007669"/>
    <property type="project" value="InterPro"/>
</dbReference>
<proteinExistence type="inferred from homology"/>
<geneLocation type="mitochondrion" evidence="5"/>
<dbReference type="PANTHER" id="PTHR10871:SF1">
    <property type="entry name" value="SMALL RIBOSOMAL SUBUNIT PROTEIN US13M"/>
    <property type="match status" value="1"/>
</dbReference>
<evidence type="ECO:0000256" key="3">
    <source>
        <dbReference type="ARBA" id="ARBA00023274"/>
    </source>
</evidence>
<keyword evidence="2 4" id="KW-0689">Ribosomal protein</keyword>
<evidence type="ECO:0000313" key="5">
    <source>
        <dbReference type="EMBL" id="QWM93268.1"/>
    </source>
</evidence>
<dbReference type="GO" id="GO:0005739">
    <property type="term" value="C:mitochondrion"/>
    <property type="evidence" value="ECO:0007669"/>
    <property type="project" value="TreeGrafter"/>
</dbReference>
<evidence type="ECO:0000256" key="1">
    <source>
        <dbReference type="ARBA" id="ARBA00008080"/>
    </source>
</evidence>
<gene>
    <name evidence="5" type="primary">rps13</name>
</gene>
<dbReference type="Gene3D" id="1.10.8.50">
    <property type="match status" value="1"/>
</dbReference>
<dbReference type="Gene3D" id="4.10.910.10">
    <property type="entry name" value="30s ribosomal protein s13, domain 2"/>
    <property type="match status" value="1"/>
</dbReference>
<dbReference type="GO" id="GO:0003723">
    <property type="term" value="F:RNA binding"/>
    <property type="evidence" value="ECO:0007669"/>
    <property type="project" value="InterPro"/>
</dbReference>
<dbReference type="PIRSF" id="PIRSF002134">
    <property type="entry name" value="Ribosomal_S13"/>
    <property type="match status" value="1"/>
</dbReference>
<dbReference type="Pfam" id="PF00416">
    <property type="entry name" value="Ribosomal_S13"/>
    <property type="match status" value="1"/>
</dbReference>
<reference evidence="5" key="1">
    <citation type="journal article" date="2021" name="Ecol Indic">
        <title>Morphological and molecular identification reveals that waters from an isolated oasis in Tamanrasset (extreme South of Algerian Sahara) are colonized by opportunistic and pollution-tolerant diatom species.</title>
        <authorList>
            <person name="Gastineau R."/>
            <person name="Hamedi C."/>
            <person name="Baba Hamed M.B."/>
            <person name="Abi-Ayad S.-M.E.-A."/>
            <person name="Bak M."/>
            <person name="Lemieux C."/>
            <person name="Turmel M."/>
            <person name="Dobosz S."/>
            <person name="Wrobel R.J."/>
            <person name="Kierzek A."/>
            <person name="Lange-Bertalot H."/>
            <person name="Witkowski A."/>
        </authorList>
    </citation>
    <scope>NUCLEOTIDE SEQUENCE</scope>
    <source>
        <strain evidence="5">SZCZR1828</strain>
    </source>
</reference>
<dbReference type="GO" id="GO:0003735">
    <property type="term" value="F:structural constituent of ribosome"/>
    <property type="evidence" value="ECO:0007669"/>
    <property type="project" value="InterPro"/>
</dbReference>
<accession>A0A8F1B7E5</accession>
<comment type="similarity">
    <text evidence="1 4">Belongs to the universal ribosomal protein uS13 family.</text>
</comment>
<dbReference type="PANTHER" id="PTHR10871">
    <property type="entry name" value="30S RIBOSOMAL PROTEIN S13/40S RIBOSOMAL PROTEIN S18"/>
    <property type="match status" value="1"/>
</dbReference>
<dbReference type="SUPFAM" id="SSF46946">
    <property type="entry name" value="S13-like H2TH domain"/>
    <property type="match status" value="1"/>
</dbReference>
<dbReference type="InterPro" id="IPR027437">
    <property type="entry name" value="Rbsml_uS13_C"/>
</dbReference>
<dbReference type="EMBL" id="MT383639">
    <property type="protein sequence ID" value="QWM93268.1"/>
    <property type="molecule type" value="Genomic_DNA"/>
</dbReference>
<dbReference type="InterPro" id="IPR010979">
    <property type="entry name" value="Ribosomal_uS13-like_H2TH"/>
</dbReference>
<protein>
    <submittedName>
        <fullName evidence="5">Ribosomal protein S13</fullName>
    </submittedName>
</protein>
<dbReference type="AlphaFoldDB" id="A0A8F1B7E5"/>
<dbReference type="GO" id="GO:0015935">
    <property type="term" value="C:small ribosomal subunit"/>
    <property type="evidence" value="ECO:0007669"/>
    <property type="project" value="TreeGrafter"/>
</dbReference>
<keyword evidence="5" id="KW-0496">Mitochondrion</keyword>
<evidence type="ECO:0000256" key="4">
    <source>
        <dbReference type="RuleBase" id="RU003830"/>
    </source>
</evidence>
<dbReference type="HAMAP" id="MF_01315">
    <property type="entry name" value="Ribosomal_uS13"/>
    <property type="match status" value="1"/>
</dbReference>
<dbReference type="PROSITE" id="PS50159">
    <property type="entry name" value="RIBOSOMAL_S13_2"/>
    <property type="match status" value="1"/>
</dbReference>
<evidence type="ECO:0000256" key="2">
    <source>
        <dbReference type="ARBA" id="ARBA00022980"/>
    </source>
</evidence>
<dbReference type="FunFam" id="1.10.8.50:FF:000001">
    <property type="entry name" value="30S ribosomal protein S13"/>
    <property type="match status" value="1"/>
</dbReference>
<dbReference type="InterPro" id="IPR001892">
    <property type="entry name" value="Ribosomal_uS13"/>
</dbReference>
<name>A0A8F1B7E5_9STRA</name>
<dbReference type="RefSeq" id="YP_010133778.1">
    <property type="nucleotide sequence ID" value="NC_056788.1"/>
</dbReference>
<dbReference type="GeneID" id="67123350"/>
<sequence>MLYFLETKLPEHKSVYFALTKIYGIGQNTAFIICKKLGFSVNLKIKDLTQEQVVDMLQLIDSLNLTLNNELKKLKSLTLKKLVSVKSYKGLRRVRGLPVRGQRTHTNAKSARKFRRF</sequence>